<accession>A0A840YRL8</accession>
<comment type="caution">
    <text evidence="1">The sequence shown here is derived from an EMBL/GenBank/DDBJ whole genome shotgun (WGS) entry which is preliminary data.</text>
</comment>
<reference evidence="1 2" key="1">
    <citation type="submission" date="2020-08" db="EMBL/GenBank/DDBJ databases">
        <title>Genomic Encyclopedia of Type Strains, Phase IV (KMG-IV): sequencing the most valuable type-strain genomes for metagenomic binning, comparative biology and taxonomic classification.</title>
        <authorList>
            <person name="Goeker M."/>
        </authorList>
    </citation>
    <scope>NUCLEOTIDE SEQUENCE [LARGE SCALE GENOMIC DNA]</scope>
    <source>
        <strain evidence="1 2">DSM 26736</strain>
    </source>
</reference>
<organism evidence="1 2">
    <name type="scientific">Sphingomonas xinjiangensis</name>
    <dbReference type="NCBI Taxonomy" id="643568"/>
    <lineage>
        <taxon>Bacteria</taxon>
        <taxon>Pseudomonadati</taxon>
        <taxon>Pseudomonadota</taxon>
        <taxon>Alphaproteobacteria</taxon>
        <taxon>Sphingomonadales</taxon>
        <taxon>Sphingomonadaceae</taxon>
        <taxon>Sphingomonas</taxon>
    </lineage>
</organism>
<evidence type="ECO:0000313" key="1">
    <source>
        <dbReference type="EMBL" id="MBB5711793.1"/>
    </source>
</evidence>
<keyword evidence="2" id="KW-1185">Reference proteome</keyword>
<sequence length="57" mass="6202">MLRKSPATLEVRFAVPDDVPGIPVPQPEAVARLLNVTPRCTRELLAATARVSRPVLI</sequence>
<dbReference type="AlphaFoldDB" id="A0A840YRL8"/>
<dbReference type="EMBL" id="JACIJF010000010">
    <property type="protein sequence ID" value="MBB5711793.1"/>
    <property type="molecule type" value="Genomic_DNA"/>
</dbReference>
<evidence type="ECO:0000313" key="2">
    <source>
        <dbReference type="Proteomes" id="UP000527143"/>
    </source>
</evidence>
<proteinExistence type="predicted"/>
<dbReference type="Proteomes" id="UP000527143">
    <property type="component" value="Unassembled WGS sequence"/>
</dbReference>
<protein>
    <submittedName>
        <fullName evidence="1">Uncharacterized protein</fullName>
    </submittedName>
</protein>
<gene>
    <name evidence="1" type="ORF">FHT02_003045</name>
</gene>
<name>A0A840YRL8_9SPHN</name>